<sequence length="453" mass="49392">MLTRLRRWPVALRMLVSALVLVLVVLPLAGTVLAWNFRQTLSQSFDERLLSFLNVVIAGIESDPQTGELTPGPQLGEPRFERVYSGWYWQVNDNSGRVITSRSLWDQRLPQISGRGPDWAQAPGPRGQTLRIVERDVQLPAFEGWLSVSVAADQAELDAQVARFNRLLVVSLTTLGTLLLVMIGLQIRWGLAPLRRLERDLRAMESGQTRSLTSDLPEELARLSEAMNQVLERDQILIERGRTAAGNLAHALKTPVSVLTTLSDRLPSVQRTAFRTELSRIDDAVRHHLARASAAGPAALGRVDLGETLAPVLSALNTLAQRRGVTLESDLGDTGAVRLEQQDLQEIAGNLLENAINWAESQVKFRVEGLPDGLALMVEDDGPGLSDTDIEQALTRGTRLDETRSGSGLGLAIVKELAELYGGTLTLARSPLGGLQASVRFPSHSSSKARGGQ</sequence>
<name>A0A350RZC4_MARNT</name>
<evidence type="ECO:0000313" key="14">
    <source>
        <dbReference type="EMBL" id="HAC30420.1"/>
    </source>
</evidence>
<evidence type="ECO:0000256" key="11">
    <source>
        <dbReference type="SAM" id="Phobius"/>
    </source>
</evidence>
<dbReference type="SMART" id="SM00387">
    <property type="entry name" value="HATPase_c"/>
    <property type="match status" value="1"/>
</dbReference>
<keyword evidence="8 11" id="KW-1133">Transmembrane helix</keyword>
<dbReference type="InterPro" id="IPR004358">
    <property type="entry name" value="Sig_transdc_His_kin-like_C"/>
</dbReference>
<dbReference type="GO" id="GO:0000160">
    <property type="term" value="P:phosphorelay signal transduction system"/>
    <property type="evidence" value="ECO:0007669"/>
    <property type="project" value="UniProtKB-KW"/>
</dbReference>
<proteinExistence type="predicted"/>
<reference evidence="14 15" key="1">
    <citation type="journal article" date="2018" name="Nat. Biotechnol.">
        <title>A standardized bacterial taxonomy based on genome phylogeny substantially revises the tree of life.</title>
        <authorList>
            <person name="Parks D.H."/>
            <person name="Chuvochina M."/>
            <person name="Waite D.W."/>
            <person name="Rinke C."/>
            <person name="Skarshewski A."/>
            <person name="Chaumeil P.A."/>
            <person name="Hugenholtz P."/>
        </authorList>
    </citation>
    <scope>NUCLEOTIDE SEQUENCE [LARGE SCALE GENOMIC DNA]</scope>
    <source>
        <strain evidence="14">UBA9049</strain>
    </source>
</reference>
<keyword evidence="6 11" id="KW-0812">Transmembrane</keyword>
<dbReference type="Gene3D" id="3.30.565.10">
    <property type="entry name" value="Histidine kinase-like ATPase, C-terminal domain"/>
    <property type="match status" value="1"/>
</dbReference>
<evidence type="ECO:0000256" key="9">
    <source>
        <dbReference type="ARBA" id="ARBA00023012"/>
    </source>
</evidence>
<organism evidence="14 15">
    <name type="scientific">Marinobacter nauticus</name>
    <name type="common">Marinobacter hydrocarbonoclasticus</name>
    <name type="synonym">Marinobacter aquaeolei</name>
    <dbReference type="NCBI Taxonomy" id="2743"/>
    <lineage>
        <taxon>Bacteria</taxon>
        <taxon>Pseudomonadati</taxon>
        <taxon>Pseudomonadota</taxon>
        <taxon>Gammaproteobacteria</taxon>
        <taxon>Pseudomonadales</taxon>
        <taxon>Marinobacteraceae</taxon>
        <taxon>Marinobacter</taxon>
    </lineage>
</organism>
<dbReference type="InterPro" id="IPR050428">
    <property type="entry name" value="TCS_sensor_his_kinase"/>
</dbReference>
<gene>
    <name evidence="14" type="ORF">DCF82_21835</name>
</gene>
<evidence type="ECO:0000256" key="8">
    <source>
        <dbReference type="ARBA" id="ARBA00022989"/>
    </source>
</evidence>
<evidence type="ECO:0000256" key="6">
    <source>
        <dbReference type="ARBA" id="ARBA00022692"/>
    </source>
</evidence>
<dbReference type="PROSITE" id="PS50885">
    <property type="entry name" value="HAMP"/>
    <property type="match status" value="1"/>
</dbReference>
<evidence type="ECO:0000313" key="15">
    <source>
        <dbReference type="Proteomes" id="UP000261325"/>
    </source>
</evidence>
<dbReference type="SUPFAM" id="SSF55874">
    <property type="entry name" value="ATPase domain of HSP90 chaperone/DNA topoisomerase II/histidine kinase"/>
    <property type="match status" value="1"/>
</dbReference>
<dbReference type="AlphaFoldDB" id="A0A350RZC4"/>
<feature type="domain" description="Histidine kinase" evidence="12">
    <location>
        <begin position="247"/>
        <end position="445"/>
    </location>
</feature>
<dbReference type="Pfam" id="PF02518">
    <property type="entry name" value="HATPase_c"/>
    <property type="match status" value="1"/>
</dbReference>
<comment type="caution">
    <text evidence="14">The sequence shown here is derived from an EMBL/GenBank/DDBJ whole genome shotgun (WGS) entry which is preliminary data.</text>
</comment>
<dbReference type="RefSeq" id="WP_199452473.1">
    <property type="nucleotide sequence ID" value="NZ_CAXEXJ010000004.1"/>
</dbReference>
<dbReference type="InterPro" id="IPR005467">
    <property type="entry name" value="His_kinase_dom"/>
</dbReference>
<keyword evidence="9" id="KW-0902">Two-component regulatory system</keyword>
<evidence type="ECO:0000259" key="12">
    <source>
        <dbReference type="PROSITE" id="PS50109"/>
    </source>
</evidence>
<dbReference type="GO" id="GO:0005886">
    <property type="term" value="C:plasma membrane"/>
    <property type="evidence" value="ECO:0007669"/>
    <property type="project" value="TreeGrafter"/>
</dbReference>
<dbReference type="Gene3D" id="1.10.287.130">
    <property type="match status" value="1"/>
</dbReference>
<dbReference type="PANTHER" id="PTHR45436:SF5">
    <property type="entry name" value="SENSOR HISTIDINE KINASE TRCS"/>
    <property type="match status" value="1"/>
</dbReference>
<dbReference type="PANTHER" id="PTHR45436">
    <property type="entry name" value="SENSOR HISTIDINE KINASE YKOH"/>
    <property type="match status" value="1"/>
</dbReference>
<keyword evidence="5" id="KW-0808">Transferase</keyword>
<comment type="subcellular location">
    <subcellularLocation>
        <location evidence="2">Membrane</location>
    </subcellularLocation>
</comment>
<dbReference type="PROSITE" id="PS50109">
    <property type="entry name" value="HIS_KIN"/>
    <property type="match status" value="1"/>
</dbReference>
<evidence type="ECO:0000259" key="13">
    <source>
        <dbReference type="PROSITE" id="PS50885"/>
    </source>
</evidence>
<evidence type="ECO:0000256" key="3">
    <source>
        <dbReference type="ARBA" id="ARBA00012438"/>
    </source>
</evidence>
<dbReference type="InterPro" id="IPR003660">
    <property type="entry name" value="HAMP_dom"/>
</dbReference>
<keyword evidence="7 14" id="KW-0418">Kinase</keyword>
<dbReference type="EMBL" id="DLYI01000296">
    <property type="protein sequence ID" value="HAC30420.1"/>
    <property type="molecule type" value="Genomic_DNA"/>
</dbReference>
<dbReference type="InterPro" id="IPR003594">
    <property type="entry name" value="HATPase_dom"/>
</dbReference>
<feature type="domain" description="HAMP" evidence="13">
    <location>
        <begin position="188"/>
        <end position="239"/>
    </location>
</feature>
<evidence type="ECO:0000256" key="1">
    <source>
        <dbReference type="ARBA" id="ARBA00000085"/>
    </source>
</evidence>
<evidence type="ECO:0000256" key="2">
    <source>
        <dbReference type="ARBA" id="ARBA00004370"/>
    </source>
</evidence>
<evidence type="ECO:0000256" key="10">
    <source>
        <dbReference type="ARBA" id="ARBA00023136"/>
    </source>
</evidence>
<evidence type="ECO:0000256" key="5">
    <source>
        <dbReference type="ARBA" id="ARBA00022679"/>
    </source>
</evidence>
<evidence type="ECO:0000256" key="7">
    <source>
        <dbReference type="ARBA" id="ARBA00022777"/>
    </source>
</evidence>
<protein>
    <recommendedName>
        <fullName evidence="3">histidine kinase</fullName>
        <ecNumber evidence="3">2.7.13.3</ecNumber>
    </recommendedName>
</protein>
<comment type="catalytic activity">
    <reaction evidence="1">
        <text>ATP + protein L-histidine = ADP + protein N-phospho-L-histidine.</text>
        <dbReference type="EC" id="2.7.13.3"/>
    </reaction>
</comment>
<keyword evidence="10 11" id="KW-0472">Membrane</keyword>
<feature type="transmembrane region" description="Helical" evidence="11">
    <location>
        <begin position="167"/>
        <end position="187"/>
    </location>
</feature>
<dbReference type="GO" id="GO:0004673">
    <property type="term" value="F:protein histidine kinase activity"/>
    <property type="evidence" value="ECO:0007669"/>
    <property type="project" value="UniProtKB-EC"/>
</dbReference>
<dbReference type="Proteomes" id="UP000261325">
    <property type="component" value="Unassembled WGS sequence"/>
</dbReference>
<evidence type="ECO:0000256" key="4">
    <source>
        <dbReference type="ARBA" id="ARBA00022553"/>
    </source>
</evidence>
<accession>A0A350RZC4</accession>
<keyword evidence="4" id="KW-0597">Phosphoprotein</keyword>
<dbReference type="PRINTS" id="PR00344">
    <property type="entry name" value="BCTRLSENSOR"/>
</dbReference>
<dbReference type="InterPro" id="IPR036890">
    <property type="entry name" value="HATPase_C_sf"/>
</dbReference>
<dbReference type="EC" id="2.7.13.3" evidence="3"/>